<dbReference type="Proteomes" id="UP000195402">
    <property type="component" value="Unassembled WGS sequence"/>
</dbReference>
<dbReference type="Gene3D" id="3.20.20.80">
    <property type="entry name" value="Glycosidases"/>
    <property type="match status" value="1"/>
</dbReference>
<dbReference type="FunFam" id="3.20.20.80:FF:000041">
    <property type="entry name" value="Beta-glucosidase 7"/>
    <property type="match status" value="1"/>
</dbReference>
<dbReference type="InParanoid" id="A0A200QY64"/>
<dbReference type="AlphaFoldDB" id="A0A200QY64"/>
<evidence type="ECO:0000256" key="2">
    <source>
        <dbReference type="RuleBase" id="RU003690"/>
    </source>
</evidence>
<dbReference type="PANTHER" id="PTHR10353:SF154">
    <property type="entry name" value="BETA-GLUCOSIDASE 9-RELATED"/>
    <property type="match status" value="1"/>
</dbReference>
<dbReference type="Pfam" id="PF00232">
    <property type="entry name" value="Glyco_hydro_1"/>
    <property type="match status" value="1"/>
</dbReference>
<evidence type="ECO:0000256" key="1">
    <source>
        <dbReference type="ARBA" id="ARBA00010838"/>
    </source>
</evidence>
<comment type="similarity">
    <text evidence="1 2">Belongs to the glycosyl hydrolase 1 family.</text>
</comment>
<keyword evidence="3" id="KW-0378">Hydrolase</keyword>
<evidence type="ECO:0000313" key="3">
    <source>
        <dbReference type="EMBL" id="OVA15398.1"/>
    </source>
</evidence>
<dbReference type="InterPro" id="IPR001360">
    <property type="entry name" value="Glyco_hydro_1"/>
</dbReference>
<protein>
    <submittedName>
        <fullName evidence="3">Glycoside hydrolase</fullName>
    </submittedName>
</protein>
<dbReference type="GO" id="GO:0005975">
    <property type="term" value="P:carbohydrate metabolic process"/>
    <property type="evidence" value="ECO:0007669"/>
    <property type="project" value="InterPro"/>
</dbReference>
<evidence type="ECO:0000313" key="4">
    <source>
        <dbReference type="Proteomes" id="UP000195402"/>
    </source>
</evidence>
<sequence>MLKFMGADAYRLGISWSRLFPEGSGTVNQEALDFYNKFIDLLIQNGITPFVTLFHFNVPVALQKKYDGFLSDNIVADYANFADTCFKNFGDRVKHWVTFNEPQVWSVYGYKTKMTAKDDPTRNPYIVAHNIIVSHATVVKNYRENYQGSQGGEIGMSLSTQWNMPYENSPEHIDACGRAWDFHFGWFAEPMIAGDYPFIMKALVRDRLRAFTTEEKELIKGSCDFIGINYYTSRFAQALPIDTTVDVPTSYDKDQYLNALSTNSSGESIGPTSSGSSQINVYPAGIRDVLRHTKNHYKSPKIYITENGYPTARNDKNPTWKELEDDDRIEFIESHLRNVRDAQRIDGVDVNGYLVWALMDNVEWGSGYNVRFGLSFIDYNNDLMRYPKKSAKWLRDFNMEDKETNGSVTSTTTSTE</sequence>
<gene>
    <name evidence="3" type="ORF">BVC80_1551g35</name>
</gene>
<dbReference type="InterPro" id="IPR017853">
    <property type="entry name" value="GH"/>
</dbReference>
<accession>A0A200QY64</accession>
<reference evidence="3 4" key="1">
    <citation type="journal article" date="2017" name="Mol. Plant">
        <title>The Genome of Medicinal Plant Macleaya cordata Provides New Insights into Benzylisoquinoline Alkaloids Metabolism.</title>
        <authorList>
            <person name="Liu X."/>
            <person name="Liu Y."/>
            <person name="Huang P."/>
            <person name="Ma Y."/>
            <person name="Qing Z."/>
            <person name="Tang Q."/>
            <person name="Cao H."/>
            <person name="Cheng P."/>
            <person name="Zheng Y."/>
            <person name="Yuan Z."/>
            <person name="Zhou Y."/>
            <person name="Liu J."/>
            <person name="Tang Z."/>
            <person name="Zhuo Y."/>
            <person name="Zhang Y."/>
            <person name="Yu L."/>
            <person name="Huang J."/>
            <person name="Yang P."/>
            <person name="Peng Q."/>
            <person name="Zhang J."/>
            <person name="Jiang W."/>
            <person name="Zhang Z."/>
            <person name="Lin K."/>
            <person name="Ro D.K."/>
            <person name="Chen X."/>
            <person name="Xiong X."/>
            <person name="Shang Y."/>
            <person name="Huang S."/>
            <person name="Zeng J."/>
        </authorList>
    </citation>
    <scope>NUCLEOTIDE SEQUENCE [LARGE SCALE GENOMIC DNA]</scope>
    <source>
        <strain evidence="4">cv. BLH2017</strain>
        <tissue evidence="3">Root</tissue>
    </source>
</reference>
<dbReference type="STRING" id="56857.A0A200QY64"/>
<name>A0A200QY64_MACCD</name>
<dbReference type="GO" id="GO:0008422">
    <property type="term" value="F:beta-glucosidase activity"/>
    <property type="evidence" value="ECO:0007669"/>
    <property type="project" value="TreeGrafter"/>
</dbReference>
<dbReference type="EMBL" id="MVGT01000779">
    <property type="protein sequence ID" value="OVA15398.1"/>
    <property type="molecule type" value="Genomic_DNA"/>
</dbReference>
<comment type="caution">
    <text evidence="3">The sequence shown here is derived from an EMBL/GenBank/DDBJ whole genome shotgun (WGS) entry which is preliminary data.</text>
</comment>
<dbReference type="SUPFAM" id="SSF51445">
    <property type="entry name" value="(Trans)glycosidases"/>
    <property type="match status" value="1"/>
</dbReference>
<dbReference type="PRINTS" id="PR00131">
    <property type="entry name" value="GLHYDRLASE1"/>
</dbReference>
<proteinExistence type="inferred from homology"/>
<dbReference type="PANTHER" id="PTHR10353">
    <property type="entry name" value="GLYCOSYL HYDROLASE"/>
    <property type="match status" value="1"/>
</dbReference>
<dbReference type="OrthoDB" id="65569at2759"/>
<organism evidence="3 4">
    <name type="scientific">Macleaya cordata</name>
    <name type="common">Five-seeded plume-poppy</name>
    <name type="synonym">Bocconia cordata</name>
    <dbReference type="NCBI Taxonomy" id="56857"/>
    <lineage>
        <taxon>Eukaryota</taxon>
        <taxon>Viridiplantae</taxon>
        <taxon>Streptophyta</taxon>
        <taxon>Embryophyta</taxon>
        <taxon>Tracheophyta</taxon>
        <taxon>Spermatophyta</taxon>
        <taxon>Magnoliopsida</taxon>
        <taxon>Ranunculales</taxon>
        <taxon>Papaveraceae</taxon>
        <taxon>Papaveroideae</taxon>
        <taxon>Macleaya</taxon>
    </lineage>
</organism>
<keyword evidence="4" id="KW-1185">Reference proteome</keyword>